<evidence type="ECO:0000256" key="2">
    <source>
        <dbReference type="ARBA" id="ARBA00022741"/>
    </source>
</evidence>
<organism evidence="7 8">
    <name type="scientific">Plasmodium gonderi</name>
    <dbReference type="NCBI Taxonomy" id="77519"/>
    <lineage>
        <taxon>Eukaryota</taxon>
        <taxon>Sar</taxon>
        <taxon>Alveolata</taxon>
        <taxon>Apicomplexa</taxon>
        <taxon>Aconoidasida</taxon>
        <taxon>Haemosporida</taxon>
        <taxon>Plasmodiidae</taxon>
        <taxon>Plasmodium</taxon>
        <taxon>Plasmodium (Plasmodium)</taxon>
    </lineage>
</organism>
<comment type="catalytic activity">
    <reaction evidence="5">
        <text>ATP + H2O = ADP + phosphate + H(+)</text>
        <dbReference type="Rhea" id="RHEA:13065"/>
        <dbReference type="ChEBI" id="CHEBI:15377"/>
        <dbReference type="ChEBI" id="CHEBI:15378"/>
        <dbReference type="ChEBI" id="CHEBI:30616"/>
        <dbReference type="ChEBI" id="CHEBI:43474"/>
        <dbReference type="ChEBI" id="CHEBI:456216"/>
    </reaction>
</comment>
<dbReference type="Gene3D" id="3.90.640.10">
    <property type="entry name" value="Actin, Chain A, domain 4"/>
    <property type="match status" value="1"/>
</dbReference>
<keyword evidence="8" id="KW-1185">Reference proteome</keyword>
<dbReference type="GO" id="GO:0016787">
    <property type="term" value="F:hydrolase activity"/>
    <property type="evidence" value="ECO:0007669"/>
    <property type="project" value="UniProtKB-KW"/>
</dbReference>
<dbReference type="AlphaFoldDB" id="A0A1Y1JLA1"/>
<dbReference type="Proteomes" id="UP000195521">
    <property type="component" value="Unassembled WGS sequence"/>
</dbReference>
<dbReference type="GO" id="GO:0005524">
    <property type="term" value="F:ATP binding"/>
    <property type="evidence" value="ECO:0007669"/>
    <property type="project" value="UniProtKB-KW"/>
</dbReference>
<keyword evidence="2" id="KW-0547">Nucleotide-binding</keyword>
<dbReference type="InterPro" id="IPR004000">
    <property type="entry name" value="Actin"/>
</dbReference>
<dbReference type="PANTHER" id="PTHR11937">
    <property type="entry name" value="ACTIN"/>
    <property type="match status" value="1"/>
</dbReference>
<name>A0A1Y1JLA1_PLAGO</name>
<proteinExistence type="inferred from homology"/>
<evidence type="ECO:0000256" key="1">
    <source>
        <dbReference type="ARBA" id="ARBA00006752"/>
    </source>
</evidence>
<comment type="caution">
    <text evidence="7">The sequence shown here is derived from an EMBL/GenBank/DDBJ whole genome shotgun (WGS) entry which is preliminary data.</text>
</comment>
<protein>
    <submittedName>
        <fullName evidence="7">Actin</fullName>
    </submittedName>
</protein>
<comment type="similarity">
    <text evidence="1 6">Belongs to the actin family.</text>
</comment>
<accession>A0A1Y1JLA1</accession>
<dbReference type="FunFam" id="3.30.420.40:FF:000058">
    <property type="entry name" value="Putative actin-related protein 5"/>
    <property type="match status" value="1"/>
</dbReference>
<evidence type="ECO:0000256" key="3">
    <source>
        <dbReference type="ARBA" id="ARBA00022801"/>
    </source>
</evidence>
<dbReference type="Pfam" id="PF00022">
    <property type="entry name" value="Actin"/>
    <property type="match status" value="1"/>
</dbReference>
<gene>
    <name evidence="7" type="ORF">PGO_090120</name>
</gene>
<evidence type="ECO:0000256" key="6">
    <source>
        <dbReference type="RuleBase" id="RU000487"/>
    </source>
</evidence>
<keyword evidence="3" id="KW-0378">Hydrolase</keyword>
<dbReference type="OrthoDB" id="5132116at2759"/>
<dbReference type="RefSeq" id="XP_028543403.1">
    <property type="nucleotide sequence ID" value="XM_028687602.1"/>
</dbReference>
<reference evidence="8" key="1">
    <citation type="submission" date="2017-04" db="EMBL/GenBank/DDBJ databases">
        <title>Plasmodium gonderi genome.</title>
        <authorList>
            <person name="Arisue N."/>
            <person name="Honma H."/>
            <person name="Kawai S."/>
            <person name="Tougan T."/>
            <person name="Tanabe K."/>
            <person name="Horii T."/>
        </authorList>
    </citation>
    <scope>NUCLEOTIDE SEQUENCE [LARGE SCALE GENOMIC DNA]</scope>
    <source>
        <strain evidence="8">ATCC 30045</strain>
    </source>
</reference>
<evidence type="ECO:0000313" key="7">
    <source>
        <dbReference type="EMBL" id="GAW80814.1"/>
    </source>
</evidence>
<dbReference type="SMART" id="SM00268">
    <property type="entry name" value="ACTIN"/>
    <property type="match status" value="1"/>
</dbReference>
<dbReference type="InterPro" id="IPR043129">
    <property type="entry name" value="ATPase_NBD"/>
</dbReference>
<sequence>MFQNIQTIILDINDGEMRAGYSGECSPRYNSNLILGLPIGHNATLKHTIFPLLPEIKRDNVELLYGMKYIYDDNNKSKYDINFDVMEKLLEDISGSKALDDNFQDHPILLTEPNKTDSRYREKFTELMFETHNVYQLFLSRRSVLSCYGCARTSGLVLNVERNCTNLCGIQEGYIFQKHIEEVPIGGDLIDRIYLAYLENAKNIKIYPYFTIDKSLSNENGCNEIRILKCPLVTKSYYLWGSLHVVSQLKDNLVNDFQPLVDKSKKNADINEISNSYKLPDGNVIDQNTCESLKLIFPYIFFRKKYNQNSISKVTEMATLNNFDFNLFYDSLKNLKLPALHKYNYRINNSNSVIERMPDNPADKNSNICYSNNIETYFEIFDGLQDFIKKGILSFISANMNLDEVLNFLIVTGESTMFHNFVGILKSYLPFIDTIKEKSTKIIYSKGLDRKYNCFIGASILSSLGTFPQFCMTKSEYEEFGVKNIVDKKCV</sequence>
<dbReference type="EMBL" id="BDQF01000010">
    <property type="protein sequence ID" value="GAW80814.1"/>
    <property type="molecule type" value="Genomic_DNA"/>
</dbReference>
<dbReference type="GeneID" id="39747532"/>
<keyword evidence="4" id="KW-0067">ATP-binding</keyword>
<dbReference type="SUPFAM" id="SSF53067">
    <property type="entry name" value="Actin-like ATPase domain"/>
    <property type="match status" value="2"/>
</dbReference>
<evidence type="ECO:0000256" key="4">
    <source>
        <dbReference type="ARBA" id="ARBA00022840"/>
    </source>
</evidence>
<dbReference type="Gene3D" id="3.30.420.40">
    <property type="match status" value="4"/>
</dbReference>
<evidence type="ECO:0000313" key="8">
    <source>
        <dbReference type="Proteomes" id="UP000195521"/>
    </source>
</evidence>
<evidence type="ECO:0000256" key="5">
    <source>
        <dbReference type="ARBA" id="ARBA00049360"/>
    </source>
</evidence>
<dbReference type="OMA" id="MFHNFVG"/>